<evidence type="ECO:0000313" key="2">
    <source>
        <dbReference type="Proteomes" id="UP000531659"/>
    </source>
</evidence>
<gene>
    <name evidence="1" type="ORF">HLQ16_19415</name>
</gene>
<evidence type="ECO:0008006" key="3">
    <source>
        <dbReference type="Google" id="ProtNLM"/>
    </source>
</evidence>
<reference evidence="1 2" key="1">
    <citation type="submission" date="2020-05" db="EMBL/GenBank/DDBJ databases">
        <title>Complete genome of Clostridium estertheticum subspecies estertheticum, isolated from Vacuum packed lamb meat from New Zealand imported to Switzerland.</title>
        <authorList>
            <person name="Wambui J."/>
            <person name="Stevens M.J.A."/>
            <person name="Stephan R."/>
        </authorList>
    </citation>
    <scope>NUCLEOTIDE SEQUENCE [LARGE SCALE GENOMIC DNA]</scope>
    <source>
        <strain evidence="1 2">CEST001</strain>
    </source>
</reference>
<name>A0A7Y3SZ74_9CLOT</name>
<evidence type="ECO:0000313" key="1">
    <source>
        <dbReference type="EMBL" id="NNU78084.1"/>
    </source>
</evidence>
<accession>A0A7Y3SZ74</accession>
<dbReference type="AlphaFoldDB" id="A0A7Y3SZ74"/>
<sequence>MYSAYELNNKKTYTVDFNLKEDSRRVEGDAVYVKMIYSVKILDLQKIRIGGSIDTPITFIVKTIKGEWYISDKWEDVKK</sequence>
<proteinExistence type="predicted"/>
<protein>
    <recommendedName>
        <fullName evidence="3">DUF4829 domain-containing protein</fullName>
    </recommendedName>
</protein>
<organism evidence="1 2">
    <name type="scientific">Clostridium estertheticum</name>
    <dbReference type="NCBI Taxonomy" id="238834"/>
    <lineage>
        <taxon>Bacteria</taxon>
        <taxon>Bacillati</taxon>
        <taxon>Bacillota</taxon>
        <taxon>Clostridia</taxon>
        <taxon>Eubacteriales</taxon>
        <taxon>Clostridiaceae</taxon>
        <taxon>Clostridium</taxon>
    </lineage>
</organism>
<comment type="caution">
    <text evidence="1">The sequence shown here is derived from an EMBL/GenBank/DDBJ whole genome shotgun (WGS) entry which is preliminary data.</text>
</comment>
<dbReference type="Proteomes" id="UP000531659">
    <property type="component" value="Unassembled WGS sequence"/>
</dbReference>
<dbReference type="EMBL" id="JABEYB010000018">
    <property type="protein sequence ID" value="NNU78084.1"/>
    <property type="molecule type" value="Genomic_DNA"/>
</dbReference>